<reference evidence="4 5" key="2">
    <citation type="submission" date="2018-09" db="EMBL/GenBank/DDBJ databases">
        <title>Genome of Sphaerochaeta halotolerans strain 4-11.</title>
        <authorList>
            <person name="Nazina T.N."/>
            <person name="Sokolova D.S."/>
        </authorList>
    </citation>
    <scope>NUCLEOTIDE SEQUENCE [LARGE SCALE GENOMIC DNA]</scope>
    <source>
        <strain evidence="4 5">4-11</strain>
    </source>
</reference>
<feature type="domain" description="Phosphoesterase HXTX" evidence="3">
    <location>
        <begin position="10"/>
        <end position="82"/>
    </location>
</feature>
<dbReference type="Gene3D" id="3.90.1140.10">
    <property type="entry name" value="Cyclic phosphodiesterase"/>
    <property type="match status" value="1"/>
</dbReference>
<dbReference type="Pfam" id="PF02834">
    <property type="entry name" value="LigT_PEase"/>
    <property type="match status" value="1"/>
</dbReference>
<sequence length="171" mass="19720">MRLFYALLFPEHTLRELISIQNAINPYLYKGNATRKENLHLTLAFLGEQDEKLLPLLSSILDALPGKEIEVTFNHLGVFPKKGGDIIYTGIAYHQRLFQVQKTLIALLQEYHVVFKDTRFKAHVTLFRRAQYEEIPSFTPCISRASSIALMQSHRVRGILTYSPIYSKILQ</sequence>
<dbReference type="EC" id="3.1.4.58" evidence="2"/>
<feature type="short sequence motif" description="HXTX 1" evidence="2">
    <location>
        <begin position="40"/>
        <end position="43"/>
    </location>
</feature>
<reference evidence="5" key="1">
    <citation type="submission" date="2018-08" db="EMBL/GenBank/DDBJ databases">
        <authorList>
            <person name="Grouzdev D.S."/>
            <person name="Krutkina M.S."/>
        </authorList>
    </citation>
    <scope>NUCLEOTIDE SEQUENCE [LARGE SCALE GENOMIC DNA]</scope>
    <source>
        <strain evidence="5">4-11</strain>
    </source>
</reference>
<dbReference type="NCBIfam" id="TIGR02258">
    <property type="entry name" value="2_5_ligase"/>
    <property type="match status" value="1"/>
</dbReference>
<comment type="similarity">
    <text evidence="2">Belongs to the 2H phosphoesterase superfamily. ThpR family.</text>
</comment>
<organism evidence="4 5">
    <name type="scientific">Sphaerochaeta halotolerans</name>
    <dbReference type="NCBI Taxonomy" id="2293840"/>
    <lineage>
        <taxon>Bacteria</taxon>
        <taxon>Pseudomonadati</taxon>
        <taxon>Spirochaetota</taxon>
        <taxon>Spirochaetia</taxon>
        <taxon>Spirochaetales</taxon>
        <taxon>Sphaerochaetaceae</taxon>
        <taxon>Sphaerochaeta</taxon>
    </lineage>
</organism>
<accession>A0A372MF09</accession>
<dbReference type="InterPro" id="IPR009097">
    <property type="entry name" value="Cyclic_Pdiesterase"/>
</dbReference>
<evidence type="ECO:0000313" key="5">
    <source>
        <dbReference type="Proteomes" id="UP000264002"/>
    </source>
</evidence>
<evidence type="ECO:0000259" key="3">
    <source>
        <dbReference type="Pfam" id="PF02834"/>
    </source>
</evidence>
<feature type="short sequence motif" description="HXTX 2" evidence="2">
    <location>
        <begin position="123"/>
        <end position="126"/>
    </location>
</feature>
<keyword evidence="5" id="KW-1185">Reference proteome</keyword>
<feature type="active site" description="Proton donor" evidence="2">
    <location>
        <position position="40"/>
    </location>
</feature>
<dbReference type="AlphaFoldDB" id="A0A372MF09"/>
<dbReference type="GO" id="GO:0008664">
    <property type="term" value="F:RNA 2',3'-cyclic 3'-phosphodiesterase activity"/>
    <property type="evidence" value="ECO:0007669"/>
    <property type="project" value="UniProtKB-EC"/>
</dbReference>
<feature type="active site" description="Proton acceptor" evidence="2">
    <location>
        <position position="123"/>
    </location>
</feature>
<keyword evidence="1 2" id="KW-0378">Hydrolase</keyword>
<dbReference type="Proteomes" id="UP000264002">
    <property type="component" value="Unassembled WGS sequence"/>
</dbReference>
<dbReference type="PANTHER" id="PTHR35561:SF1">
    <property type="entry name" value="RNA 2',3'-CYCLIC PHOSPHODIESTERASE"/>
    <property type="match status" value="1"/>
</dbReference>
<dbReference type="InterPro" id="IPR014051">
    <property type="entry name" value="Phosphoesterase_HXTX"/>
</dbReference>
<name>A0A372MF09_9SPIR</name>
<evidence type="ECO:0000256" key="1">
    <source>
        <dbReference type="ARBA" id="ARBA00022801"/>
    </source>
</evidence>
<dbReference type="SUPFAM" id="SSF55144">
    <property type="entry name" value="LigT-like"/>
    <property type="match status" value="1"/>
</dbReference>
<evidence type="ECO:0000313" key="4">
    <source>
        <dbReference type="EMBL" id="RFU94362.1"/>
    </source>
</evidence>
<dbReference type="PANTHER" id="PTHR35561">
    <property type="entry name" value="RNA 2',3'-CYCLIC PHOSPHODIESTERASE"/>
    <property type="match status" value="1"/>
</dbReference>
<gene>
    <name evidence="4" type="primary">thpR</name>
    <name evidence="4" type="ORF">DYP60_10350</name>
</gene>
<comment type="caution">
    <text evidence="4">The sequence shown here is derived from an EMBL/GenBank/DDBJ whole genome shotgun (WGS) entry which is preliminary data.</text>
</comment>
<comment type="catalytic activity">
    <reaction evidence="2">
        <text>a 3'-end 2',3'-cyclophospho-ribonucleotide-RNA + H2O = a 3'-end 2'-phospho-ribonucleotide-RNA + H(+)</text>
        <dbReference type="Rhea" id="RHEA:11828"/>
        <dbReference type="Rhea" id="RHEA-COMP:10464"/>
        <dbReference type="Rhea" id="RHEA-COMP:17353"/>
        <dbReference type="ChEBI" id="CHEBI:15377"/>
        <dbReference type="ChEBI" id="CHEBI:15378"/>
        <dbReference type="ChEBI" id="CHEBI:83064"/>
        <dbReference type="ChEBI" id="CHEBI:173113"/>
        <dbReference type="EC" id="3.1.4.58"/>
    </reaction>
</comment>
<dbReference type="GO" id="GO:0004113">
    <property type="term" value="F:2',3'-cyclic-nucleotide 3'-phosphodiesterase activity"/>
    <property type="evidence" value="ECO:0007669"/>
    <property type="project" value="InterPro"/>
</dbReference>
<protein>
    <recommendedName>
        <fullName evidence="2">RNA 2',3'-cyclic phosphodiesterase</fullName>
        <shortName evidence="2">RNA 2',3'-CPDase</shortName>
        <ecNumber evidence="2">3.1.4.58</ecNumber>
    </recommendedName>
</protein>
<dbReference type="EMBL" id="QUWK01000010">
    <property type="protein sequence ID" value="RFU94362.1"/>
    <property type="molecule type" value="Genomic_DNA"/>
</dbReference>
<proteinExistence type="inferred from homology"/>
<evidence type="ECO:0000256" key="2">
    <source>
        <dbReference type="HAMAP-Rule" id="MF_01940"/>
    </source>
</evidence>
<dbReference type="RefSeq" id="WP_117330931.1">
    <property type="nucleotide sequence ID" value="NZ_QUWK01000010.1"/>
</dbReference>
<dbReference type="HAMAP" id="MF_01940">
    <property type="entry name" value="RNA_CPDase"/>
    <property type="match status" value="1"/>
</dbReference>
<comment type="function">
    <text evidence="2">Hydrolyzes RNA 2',3'-cyclic phosphodiester to an RNA 2'-phosphomonoester.</text>
</comment>
<dbReference type="InterPro" id="IPR004175">
    <property type="entry name" value="RNA_CPDase"/>
</dbReference>